<proteinExistence type="predicted"/>
<dbReference type="Proteomes" id="UP000472273">
    <property type="component" value="Unplaced"/>
</dbReference>
<reference evidence="3" key="2">
    <citation type="submission" date="2025-09" db="UniProtKB">
        <authorList>
            <consortium name="Ensembl"/>
        </authorList>
    </citation>
    <scope>IDENTIFICATION</scope>
</reference>
<evidence type="ECO:0000313" key="4">
    <source>
        <dbReference type="Proteomes" id="UP000472273"/>
    </source>
</evidence>
<feature type="region of interest" description="Disordered" evidence="1">
    <location>
        <begin position="375"/>
        <end position="406"/>
    </location>
</feature>
<feature type="compositionally biased region" description="Basic and acidic residues" evidence="1">
    <location>
        <begin position="180"/>
        <end position="190"/>
    </location>
</feature>
<dbReference type="GO" id="GO:0005813">
    <property type="term" value="C:centrosome"/>
    <property type="evidence" value="ECO:0007669"/>
    <property type="project" value="Ensembl"/>
</dbReference>
<evidence type="ECO:0000313" key="3">
    <source>
        <dbReference type="Ensembl" id="ENSPTXP00000002313.1"/>
    </source>
</evidence>
<name>A0A670XU67_PSETE</name>
<dbReference type="GO" id="GO:0031122">
    <property type="term" value="P:cytoplasmic microtubule organization"/>
    <property type="evidence" value="ECO:0007669"/>
    <property type="project" value="Ensembl"/>
</dbReference>
<keyword evidence="4" id="KW-1185">Reference proteome</keyword>
<dbReference type="GO" id="GO:1990023">
    <property type="term" value="C:mitotic spindle midzone"/>
    <property type="evidence" value="ECO:0007669"/>
    <property type="project" value="Ensembl"/>
</dbReference>
<dbReference type="GeneTree" id="ENSGT00390000008459"/>
<dbReference type="GO" id="GO:0051256">
    <property type="term" value="P:mitotic spindle midzone assembly"/>
    <property type="evidence" value="ECO:0007669"/>
    <property type="project" value="Ensembl"/>
</dbReference>
<dbReference type="OrthoDB" id="69809at2759"/>
<dbReference type="PANTHER" id="PTHR21831:SF2">
    <property type="entry name" value="MICROTUBULE-ASSOCIATED PROTEIN 10"/>
    <property type="match status" value="1"/>
</dbReference>
<dbReference type="GeneID" id="113439359"/>
<dbReference type="Pfam" id="PF14924">
    <property type="entry name" value="MAP10_N"/>
    <property type="match status" value="1"/>
</dbReference>
<evidence type="ECO:0000259" key="2">
    <source>
        <dbReference type="Pfam" id="PF14925"/>
    </source>
</evidence>
<dbReference type="GO" id="GO:0030496">
    <property type="term" value="C:midbody"/>
    <property type="evidence" value="ECO:0007669"/>
    <property type="project" value="Ensembl"/>
</dbReference>
<dbReference type="Ensembl" id="ENSPTXT00000002381.1">
    <property type="protein sequence ID" value="ENSPTXP00000002313.1"/>
    <property type="gene ID" value="ENSPTXG00000001814.1"/>
</dbReference>
<reference evidence="3" key="1">
    <citation type="submission" date="2025-08" db="UniProtKB">
        <authorList>
            <consortium name="Ensembl"/>
        </authorList>
    </citation>
    <scope>IDENTIFICATION</scope>
</reference>
<dbReference type="RefSeq" id="XP_026560979.1">
    <property type="nucleotide sequence ID" value="XM_026705194.1"/>
</dbReference>
<feature type="region of interest" description="Disordered" evidence="1">
    <location>
        <begin position="418"/>
        <end position="443"/>
    </location>
</feature>
<dbReference type="OMA" id="EDFCTTE"/>
<evidence type="ECO:0000256" key="1">
    <source>
        <dbReference type="SAM" id="MobiDB-lite"/>
    </source>
</evidence>
<dbReference type="InterPro" id="IPR026679">
    <property type="entry name" value="MAP10_C-term"/>
</dbReference>
<accession>A0A670XU67</accession>
<dbReference type="InterPro" id="IPR039302">
    <property type="entry name" value="MAP10"/>
</dbReference>
<feature type="compositionally biased region" description="Basic and acidic residues" evidence="1">
    <location>
        <begin position="801"/>
        <end position="814"/>
    </location>
</feature>
<dbReference type="KEGG" id="ptex:113439359"/>
<feature type="domain" description="Microtubule-associated protein 10 C-terminal" evidence="2">
    <location>
        <begin position="235"/>
        <end position="838"/>
    </location>
</feature>
<dbReference type="PANTHER" id="PTHR21831">
    <property type="entry name" value="MICROTUBULE-ASSOCIATED PROTEIN 10"/>
    <property type="match status" value="1"/>
</dbReference>
<dbReference type="GO" id="GO:0097431">
    <property type="term" value="C:mitotic spindle pole"/>
    <property type="evidence" value="ECO:0007669"/>
    <property type="project" value="Ensembl"/>
</dbReference>
<organism evidence="3 4">
    <name type="scientific">Pseudonaja textilis</name>
    <name type="common">Eastern brown snake</name>
    <dbReference type="NCBI Taxonomy" id="8673"/>
    <lineage>
        <taxon>Eukaryota</taxon>
        <taxon>Metazoa</taxon>
        <taxon>Chordata</taxon>
        <taxon>Craniata</taxon>
        <taxon>Vertebrata</taxon>
        <taxon>Euteleostomi</taxon>
        <taxon>Lepidosauria</taxon>
        <taxon>Squamata</taxon>
        <taxon>Bifurcata</taxon>
        <taxon>Unidentata</taxon>
        <taxon>Episquamata</taxon>
        <taxon>Toxicofera</taxon>
        <taxon>Serpentes</taxon>
        <taxon>Colubroidea</taxon>
        <taxon>Elapidae</taxon>
        <taxon>Hydrophiinae</taxon>
        <taxon>Pseudonaja</taxon>
    </lineage>
</organism>
<feature type="region of interest" description="Disordered" evidence="1">
    <location>
        <begin position="651"/>
        <end position="686"/>
    </location>
</feature>
<dbReference type="GO" id="GO:0008017">
    <property type="term" value="F:microtubule binding"/>
    <property type="evidence" value="ECO:0007669"/>
    <property type="project" value="Ensembl"/>
</dbReference>
<dbReference type="AlphaFoldDB" id="A0A670XU67"/>
<dbReference type="GO" id="GO:0005881">
    <property type="term" value="C:cytoplasmic microtubule"/>
    <property type="evidence" value="ECO:0007669"/>
    <property type="project" value="Ensembl"/>
</dbReference>
<dbReference type="Pfam" id="PF14925">
    <property type="entry name" value="HPHLAWLY"/>
    <property type="match status" value="1"/>
</dbReference>
<gene>
    <name evidence="3" type="primary">MAP10</name>
</gene>
<feature type="region of interest" description="Disordered" evidence="1">
    <location>
        <begin position="798"/>
        <end position="819"/>
    </location>
</feature>
<sequence>MEGGDGCGERLFSLELLVESARVQPRLLPSLLPDSGPFLPSVALRLLDFPTLLVHAPQATSWPVVPFGRGKSCLFKLRPDALKGLLRRSPLHALLLALPPNQGPARLLGSSSISLAAAAEELLPGSGPATGRGHFPVRDLLGEPVGELALSYRLHSLGSSPLDQFDEGGAVDEGLAGDGPRGRAAERRLSLEFISEGEEEQDPAPDGGSRGSLSSPDPEPEPFSDSSSGEEIAGELDNNAFYPPPMYYSHQTESCFPSPKAATRVIIMTAQDSLPKEETSLPFVKGEPAVSAEKALSPLLTNTPTPGTSEQLRQTLCQLPLLNALLVELSLLNSQPLPPGPSTVHPQLAWLYQNAEEGTKILPCNGKNLCACWDDKKNTPHRKERGRSPSPKLKRNRPDPLKGMSLICPGKSFTKPVYTERPVSPEKVNPKENSPNRRKFSNGLTNTLKLRVQRSSPGMLKVHEKREHRRKKNGDISFEKKGKSSLTKEKIFKGSLNYHPKSFGQYDEKSISDQNAQINENVETLIQSSVGRNSSMTTKKISSRITKKFGASCVKNKDNAKGKYLSESVDLKSLEVHLPRVFLQDTEALENPGDAEIEKCLQRDCNIPYIFKDRRTNNLEKSHERQNSDSLVVTSENAAYSEDFTSIDSCGASFEAPENSPEPLSISSDHSQSGIDSSSKNSRSLPAKCISPLLPKVSAISPVQTLKKTYDLKSNKNKLGTGLNKFDDDCLARTLRDQLVIQEKQKQKVTQIFEDKQIQPDKKCNIVKSQSSVENSHSARTSQVSSYLPSSISDLEFSGLEESKTPGNEKEDSFGKMNNTNQCKHISELLINKLPGYTM</sequence>
<protein>
    <submittedName>
        <fullName evidence="3">Microtubule associated protein 10</fullName>
    </submittedName>
</protein>
<dbReference type="CTD" id="54627"/>
<feature type="region of interest" description="Disordered" evidence="1">
    <location>
        <begin position="161"/>
        <end position="240"/>
    </location>
</feature>
<feature type="compositionally biased region" description="Low complexity" evidence="1">
    <location>
        <begin position="665"/>
        <end position="679"/>
    </location>
</feature>
<dbReference type="GO" id="GO:0032467">
    <property type="term" value="P:positive regulation of cytokinesis"/>
    <property type="evidence" value="ECO:0007669"/>
    <property type="project" value="Ensembl"/>
</dbReference>
<dbReference type="GO" id="GO:0032886">
    <property type="term" value="P:regulation of microtubule-based process"/>
    <property type="evidence" value="ECO:0007669"/>
    <property type="project" value="Ensembl"/>
</dbReference>